<protein>
    <submittedName>
        <fullName evidence="2">Uncharacterized protein</fullName>
    </submittedName>
</protein>
<reference evidence="2 3" key="1">
    <citation type="submission" date="2018-12" db="EMBL/GenBank/DDBJ databases">
        <title>Genome sequence and assembly of Colletotrichum trifolii.</title>
        <authorList>
            <person name="Gan P."/>
            <person name="Shirasu K."/>
        </authorList>
    </citation>
    <scope>NUCLEOTIDE SEQUENCE [LARGE SCALE GENOMIC DNA]</scope>
    <source>
        <strain evidence="2 3">543-2</strain>
    </source>
</reference>
<organism evidence="2 3">
    <name type="scientific">Colletotrichum trifolii</name>
    <dbReference type="NCBI Taxonomy" id="5466"/>
    <lineage>
        <taxon>Eukaryota</taxon>
        <taxon>Fungi</taxon>
        <taxon>Dikarya</taxon>
        <taxon>Ascomycota</taxon>
        <taxon>Pezizomycotina</taxon>
        <taxon>Sordariomycetes</taxon>
        <taxon>Hypocreomycetidae</taxon>
        <taxon>Glomerellales</taxon>
        <taxon>Glomerellaceae</taxon>
        <taxon>Colletotrichum</taxon>
        <taxon>Colletotrichum orbiculare species complex</taxon>
    </lineage>
</organism>
<dbReference type="AlphaFoldDB" id="A0A4R8RQR9"/>
<feature type="region of interest" description="Disordered" evidence="1">
    <location>
        <begin position="1"/>
        <end position="20"/>
    </location>
</feature>
<accession>A0A4R8RQR9</accession>
<name>A0A4R8RQR9_COLTR</name>
<evidence type="ECO:0000256" key="1">
    <source>
        <dbReference type="SAM" id="MobiDB-lite"/>
    </source>
</evidence>
<evidence type="ECO:0000313" key="3">
    <source>
        <dbReference type="Proteomes" id="UP000295703"/>
    </source>
</evidence>
<proteinExistence type="predicted"/>
<sequence>MSSQEPPQAPAPEKVDEAFKESNRKFDAAYKDCKKEWFERRKEERKKNGAWW</sequence>
<evidence type="ECO:0000313" key="2">
    <source>
        <dbReference type="EMBL" id="TDZ68187.1"/>
    </source>
</evidence>
<keyword evidence="3" id="KW-1185">Reference proteome</keyword>
<dbReference type="EMBL" id="RYZW01000012">
    <property type="protein sequence ID" value="TDZ68187.1"/>
    <property type="molecule type" value="Genomic_DNA"/>
</dbReference>
<gene>
    <name evidence="2" type="ORF">CTRI78_v002196</name>
</gene>
<comment type="caution">
    <text evidence="2">The sequence shown here is derived from an EMBL/GenBank/DDBJ whole genome shotgun (WGS) entry which is preliminary data.</text>
</comment>
<dbReference type="Proteomes" id="UP000295703">
    <property type="component" value="Unassembled WGS sequence"/>
</dbReference>